<dbReference type="EMBL" id="JACXVP010000002">
    <property type="protein sequence ID" value="KAG5625074.1"/>
    <property type="molecule type" value="Genomic_DNA"/>
</dbReference>
<reference evidence="1 2" key="1">
    <citation type="submission" date="2020-09" db="EMBL/GenBank/DDBJ databases">
        <title>De no assembly of potato wild relative species, Solanum commersonii.</title>
        <authorList>
            <person name="Cho K."/>
        </authorList>
    </citation>
    <scope>NUCLEOTIDE SEQUENCE [LARGE SCALE GENOMIC DNA]</scope>
    <source>
        <strain evidence="1">LZ3.2</strain>
        <tissue evidence="1">Leaf</tissue>
    </source>
</reference>
<evidence type="ECO:0000313" key="1">
    <source>
        <dbReference type="EMBL" id="KAG5625074.1"/>
    </source>
</evidence>
<organism evidence="1 2">
    <name type="scientific">Solanum commersonii</name>
    <name type="common">Commerson's wild potato</name>
    <name type="synonym">Commerson's nightshade</name>
    <dbReference type="NCBI Taxonomy" id="4109"/>
    <lineage>
        <taxon>Eukaryota</taxon>
        <taxon>Viridiplantae</taxon>
        <taxon>Streptophyta</taxon>
        <taxon>Embryophyta</taxon>
        <taxon>Tracheophyta</taxon>
        <taxon>Spermatophyta</taxon>
        <taxon>Magnoliopsida</taxon>
        <taxon>eudicotyledons</taxon>
        <taxon>Gunneridae</taxon>
        <taxon>Pentapetalae</taxon>
        <taxon>asterids</taxon>
        <taxon>lamiids</taxon>
        <taxon>Solanales</taxon>
        <taxon>Solanaceae</taxon>
        <taxon>Solanoideae</taxon>
        <taxon>Solaneae</taxon>
        <taxon>Solanum</taxon>
    </lineage>
</organism>
<proteinExistence type="predicted"/>
<gene>
    <name evidence="1" type="ORF">H5410_010292</name>
</gene>
<sequence length="69" mass="7367">MEDAMGLSLTVAASRIGPGIRALTNIATEIFSGKLSMALDMANPPRLWPTRITVSYDGREAMNSISGLK</sequence>
<name>A0A9J6ALV3_SOLCO</name>
<protein>
    <submittedName>
        <fullName evidence="1">Uncharacterized protein</fullName>
    </submittedName>
</protein>
<evidence type="ECO:0000313" key="2">
    <source>
        <dbReference type="Proteomes" id="UP000824120"/>
    </source>
</evidence>
<comment type="caution">
    <text evidence="1">The sequence shown here is derived from an EMBL/GenBank/DDBJ whole genome shotgun (WGS) entry which is preliminary data.</text>
</comment>
<dbReference type="OrthoDB" id="1827888at2759"/>
<dbReference type="AlphaFoldDB" id="A0A9J6ALV3"/>
<accession>A0A9J6ALV3</accession>
<dbReference type="Proteomes" id="UP000824120">
    <property type="component" value="Chromosome 2"/>
</dbReference>
<keyword evidence="2" id="KW-1185">Reference proteome</keyword>